<evidence type="ECO:0000313" key="3">
    <source>
        <dbReference type="EMBL" id="KAK4007202.1"/>
    </source>
</evidence>
<feature type="transmembrane region" description="Helical" evidence="2">
    <location>
        <begin position="119"/>
        <end position="137"/>
    </location>
</feature>
<reference evidence="3 4" key="1">
    <citation type="journal article" date="2023" name="Nucleic Acids Res.">
        <title>The hologenome of Daphnia magna reveals possible DNA methylation and microbiome-mediated evolution of the host genome.</title>
        <authorList>
            <person name="Chaturvedi A."/>
            <person name="Li X."/>
            <person name="Dhandapani V."/>
            <person name="Marshall H."/>
            <person name="Kissane S."/>
            <person name="Cuenca-Cambronero M."/>
            <person name="Asole G."/>
            <person name="Calvet F."/>
            <person name="Ruiz-Romero M."/>
            <person name="Marangio P."/>
            <person name="Guigo R."/>
            <person name="Rago D."/>
            <person name="Mirbahai L."/>
            <person name="Eastwood N."/>
            <person name="Colbourne J.K."/>
            <person name="Zhou J."/>
            <person name="Mallon E."/>
            <person name="Orsini L."/>
        </authorList>
    </citation>
    <scope>NUCLEOTIDE SEQUENCE [LARGE SCALE GENOMIC DNA]</scope>
    <source>
        <strain evidence="3">LRV0_1</strain>
    </source>
</reference>
<keyword evidence="4" id="KW-1185">Reference proteome</keyword>
<feature type="compositionally biased region" description="Basic and acidic residues" evidence="1">
    <location>
        <begin position="66"/>
        <end position="75"/>
    </location>
</feature>
<evidence type="ECO:0000256" key="1">
    <source>
        <dbReference type="SAM" id="MobiDB-lite"/>
    </source>
</evidence>
<protein>
    <submittedName>
        <fullName evidence="3">Uncharacterized protein</fullName>
    </submittedName>
</protein>
<name>A0ABQ9Z2T2_9CRUS</name>
<feature type="compositionally biased region" description="Low complexity" evidence="1">
    <location>
        <begin position="46"/>
        <end position="65"/>
    </location>
</feature>
<evidence type="ECO:0000313" key="4">
    <source>
        <dbReference type="Proteomes" id="UP001234178"/>
    </source>
</evidence>
<organism evidence="3 4">
    <name type="scientific">Daphnia magna</name>
    <dbReference type="NCBI Taxonomy" id="35525"/>
    <lineage>
        <taxon>Eukaryota</taxon>
        <taxon>Metazoa</taxon>
        <taxon>Ecdysozoa</taxon>
        <taxon>Arthropoda</taxon>
        <taxon>Crustacea</taxon>
        <taxon>Branchiopoda</taxon>
        <taxon>Diplostraca</taxon>
        <taxon>Cladocera</taxon>
        <taxon>Anomopoda</taxon>
        <taxon>Daphniidae</taxon>
        <taxon>Daphnia</taxon>
    </lineage>
</organism>
<sequence length="147" mass="16640">MEFDLGRHPYGIEGVTATATTEFLANLPRNNRALATEDLRRKASKSHSNPSSLSSESELSSPSAHARFDLHEPQRDTFHNSVPKELFPNLFVLLQIYFPRYDNEKGEGRLGDGHDRLPVNVYVVVNGVGVAFLNVMLEIDVRFQMRR</sequence>
<dbReference type="Proteomes" id="UP001234178">
    <property type="component" value="Unassembled WGS sequence"/>
</dbReference>
<dbReference type="EMBL" id="JAOYFB010000002">
    <property type="protein sequence ID" value="KAK4007202.1"/>
    <property type="molecule type" value="Genomic_DNA"/>
</dbReference>
<evidence type="ECO:0000256" key="2">
    <source>
        <dbReference type="SAM" id="Phobius"/>
    </source>
</evidence>
<keyword evidence="2" id="KW-1133">Transmembrane helix</keyword>
<comment type="caution">
    <text evidence="3">The sequence shown here is derived from an EMBL/GenBank/DDBJ whole genome shotgun (WGS) entry which is preliminary data.</text>
</comment>
<feature type="region of interest" description="Disordered" evidence="1">
    <location>
        <begin position="39"/>
        <end position="75"/>
    </location>
</feature>
<gene>
    <name evidence="3" type="ORF">OUZ56_012362</name>
</gene>
<proteinExistence type="predicted"/>
<keyword evidence="2" id="KW-0472">Membrane</keyword>
<accession>A0ABQ9Z2T2</accession>
<keyword evidence="2" id="KW-0812">Transmembrane</keyword>